<feature type="domain" description="Lipid/polyisoprenoid-binding YceI-like" evidence="2">
    <location>
        <begin position="9"/>
        <end position="166"/>
    </location>
</feature>
<dbReference type="EMBL" id="MVHJ01000017">
    <property type="protein sequence ID" value="ORA03361.1"/>
    <property type="molecule type" value="Genomic_DNA"/>
</dbReference>
<evidence type="ECO:0000313" key="4">
    <source>
        <dbReference type="Proteomes" id="UP000192366"/>
    </source>
</evidence>
<comment type="caution">
    <text evidence="3">The sequence shown here is derived from an EMBL/GenBank/DDBJ whole genome shotgun (WGS) entry which is preliminary data.</text>
</comment>
<dbReference type="RefSeq" id="WP_083060458.1">
    <property type="nucleotide sequence ID" value="NZ_JACKVM010000014.1"/>
</dbReference>
<proteinExistence type="inferred from homology"/>
<dbReference type="Gene3D" id="2.40.128.110">
    <property type="entry name" value="Lipid/polyisoprenoid-binding, YceI-like"/>
    <property type="match status" value="1"/>
</dbReference>
<dbReference type="PANTHER" id="PTHR34406:SF1">
    <property type="entry name" value="PROTEIN YCEI"/>
    <property type="match status" value="1"/>
</dbReference>
<comment type="similarity">
    <text evidence="1">Belongs to the UPF0312 family.</text>
</comment>
<accession>A0A1W9YTF9</accession>
<dbReference type="STRING" id="564198.BST17_19015"/>
<gene>
    <name evidence="3" type="ORF">BST17_19015</name>
</gene>
<name>A0A1W9YTF9_MYCBA</name>
<dbReference type="Proteomes" id="UP000192366">
    <property type="component" value="Unassembled WGS sequence"/>
</dbReference>
<keyword evidence="4" id="KW-1185">Reference proteome</keyword>
<reference evidence="3 4" key="1">
    <citation type="submission" date="2017-02" db="EMBL/GenBank/DDBJ databases">
        <title>The new phylogeny of genus Mycobacterium.</title>
        <authorList>
            <person name="Tortoli E."/>
            <person name="Trovato A."/>
            <person name="Cirillo D.M."/>
        </authorList>
    </citation>
    <scope>NUCLEOTIDE SEQUENCE [LARGE SCALE GENOMIC DNA]</scope>
    <source>
        <strain evidence="3 4">DSM 45578</strain>
    </source>
</reference>
<evidence type="ECO:0000259" key="2">
    <source>
        <dbReference type="SMART" id="SM00867"/>
    </source>
</evidence>
<dbReference type="PANTHER" id="PTHR34406">
    <property type="entry name" value="PROTEIN YCEI"/>
    <property type="match status" value="1"/>
</dbReference>
<dbReference type="InterPro" id="IPR036761">
    <property type="entry name" value="TTHA0802/YceI-like_sf"/>
</dbReference>
<sequence length="169" mass="18501">MDLQDFQGRWLLDPERTTITTHSPTFWGFVHVKSVFSALDGRAEVEDDRLTGTLRIDAASVRTGIKRRDTHLRSAEFFDVEAFPTVEIVAESGEVTSPSWVTLHVRLTAKGREQELDLPTHVRNLGGGAVQLSTTATLNRRSLGVDGNLLGMMGDAAGVEAAAVFVRQP</sequence>
<evidence type="ECO:0000313" key="3">
    <source>
        <dbReference type="EMBL" id="ORA03361.1"/>
    </source>
</evidence>
<dbReference type="Pfam" id="PF04264">
    <property type="entry name" value="YceI"/>
    <property type="match status" value="1"/>
</dbReference>
<dbReference type="InterPro" id="IPR007372">
    <property type="entry name" value="Lipid/polyisoprenoid-bd_YceI"/>
</dbReference>
<protein>
    <recommendedName>
        <fullName evidence="2">Lipid/polyisoprenoid-binding YceI-like domain-containing protein</fullName>
    </recommendedName>
</protein>
<dbReference type="OrthoDB" id="9811006at2"/>
<dbReference type="SMART" id="SM00867">
    <property type="entry name" value="YceI"/>
    <property type="match status" value="1"/>
</dbReference>
<evidence type="ECO:0000256" key="1">
    <source>
        <dbReference type="ARBA" id="ARBA00008812"/>
    </source>
</evidence>
<dbReference type="AlphaFoldDB" id="A0A1W9YTF9"/>
<dbReference type="SUPFAM" id="SSF101874">
    <property type="entry name" value="YceI-like"/>
    <property type="match status" value="1"/>
</dbReference>
<organism evidence="3 4">
    <name type="scientific">Mycolicibacterium bacteremicum</name>
    <name type="common">Mycobacterium bacteremicum</name>
    <dbReference type="NCBI Taxonomy" id="564198"/>
    <lineage>
        <taxon>Bacteria</taxon>
        <taxon>Bacillati</taxon>
        <taxon>Actinomycetota</taxon>
        <taxon>Actinomycetes</taxon>
        <taxon>Mycobacteriales</taxon>
        <taxon>Mycobacteriaceae</taxon>
        <taxon>Mycolicibacterium</taxon>
    </lineage>
</organism>